<dbReference type="AlphaFoldDB" id="A0A397UUB9"/>
<evidence type="ECO:0000313" key="2">
    <source>
        <dbReference type="Proteomes" id="UP000266673"/>
    </source>
</evidence>
<protein>
    <submittedName>
        <fullName evidence="1">Uncharacterized protein</fullName>
    </submittedName>
</protein>
<dbReference type="Proteomes" id="UP000266673">
    <property type="component" value="Unassembled WGS sequence"/>
</dbReference>
<sequence>MLILKRERVSSQVLLPGNQLVKLPLITRRLRVCHLEGDDIDAESQETDGKIREEFAARFLGKGKVESVPVDIFLSGLGNLEKKLDKSFTALHNEIEEGEVLDATWPKVRLLKPRDQHEYDFLTKVGRCLDRAIRMLSSSPRKDFVDIRDEVEARAITLRLAKNKDSKRGETYKKGKRKDRGGFPFRGKDGYGFLDRRETVMCFNCSRIGYISSGCPSSGSKAPSKSRVED</sequence>
<gene>
    <name evidence="1" type="ORF">C2G38_2325923</name>
</gene>
<comment type="caution">
    <text evidence="1">The sequence shown here is derived from an EMBL/GenBank/DDBJ whole genome shotgun (WGS) entry which is preliminary data.</text>
</comment>
<accession>A0A397UUB9</accession>
<organism evidence="1 2">
    <name type="scientific">Gigaspora rosea</name>
    <dbReference type="NCBI Taxonomy" id="44941"/>
    <lineage>
        <taxon>Eukaryota</taxon>
        <taxon>Fungi</taxon>
        <taxon>Fungi incertae sedis</taxon>
        <taxon>Mucoromycota</taxon>
        <taxon>Glomeromycotina</taxon>
        <taxon>Glomeromycetes</taxon>
        <taxon>Diversisporales</taxon>
        <taxon>Gigasporaceae</taxon>
        <taxon>Gigaspora</taxon>
    </lineage>
</organism>
<reference evidence="1 2" key="1">
    <citation type="submission" date="2018-06" db="EMBL/GenBank/DDBJ databases">
        <title>Comparative genomics reveals the genomic features of Rhizophagus irregularis, R. cerebriforme, R. diaphanum and Gigaspora rosea, and their symbiotic lifestyle signature.</title>
        <authorList>
            <person name="Morin E."/>
            <person name="San Clemente H."/>
            <person name="Chen E.C.H."/>
            <person name="De La Providencia I."/>
            <person name="Hainaut M."/>
            <person name="Kuo A."/>
            <person name="Kohler A."/>
            <person name="Murat C."/>
            <person name="Tang N."/>
            <person name="Roy S."/>
            <person name="Loubradou J."/>
            <person name="Henrissat B."/>
            <person name="Grigoriev I.V."/>
            <person name="Corradi N."/>
            <person name="Roux C."/>
            <person name="Martin F.M."/>
        </authorList>
    </citation>
    <scope>NUCLEOTIDE SEQUENCE [LARGE SCALE GENOMIC DNA]</scope>
    <source>
        <strain evidence="1 2">DAOM 194757</strain>
    </source>
</reference>
<dbReference type="EMBL" id="QKWP01000927">
    <property type="protein sequence ID" value="RIB13402.1"/>
    <property type="molecule type" value="Genomic_DNA"/>
</dbReference>
<name>A0A397UUB9_9GLOM</name>
<proteinExistence type="predicted"/>
<evidence type="ECO:0000313" key="1">
    <source>
        <dbReference type="EMBL" id="RIB13402.1"/>
    </source>
</evidence>
<keyword evidence="2" id="KW-1185">Reference proteome</keyword>
<dbReference type="OrthoDB" id="2405567at2759"/>